<feature type="active site" description="Phosphocysteine intermediate" evidence="6">
    <location>
        <position position="148"/>
    </location>
</feature>
<evidence type="ECO:0000256" key="6">
    <source>
        <dbReference type="PIRSR" id="PIRSR620405-1"/>
    </source>
</evidence>
<dbReference type="InterPro" id="IPR016130">
    <property type="entry name" value="Tyr_Pase_AS"/>
</dbReference>
<evidence type="ECO:0000256" key="4">
    <source>
        <dbReference type="ARBA" id="ARBA00047761"/>
    </source>
</evidence>
<dbReference type="EC" id="3.1.3.48" evidence="7"/>
<dbReference type="GO" id="GO:0004725">
    <property type="term" value="F:protein tyrosine phosphatase activity"/>
    <property type="evidence" value="ECO:0007669"/>
    <property type="project" value="UniProtKB-EC"/>
</dbReference>
<dbReference type="InterPro" id="IPR020422">
    <property type="entry name" value="TYR_PHOSPHATASE_DUAL_dom"/>
</dbReference>
<keyword evidence="2 7" id="KW-0378">Hydrolase</keyword>
<evidence type="ECO:0000256" key="7">
    <source>
        <dbReference type="RuleBase" id="RU366038"/>
    </source>
</evidence>
<reference evidence="11" key="1">
    <citation type="submission" date="2025-08" db="UniProtKB">
        <authorList>
            <consortium name="RefSeq"/>
        </authorList>
    </citation>
    <scope>IDENTIFICATION</scope>
    <source>
        <tissue evidence="11">Whole body</tissue>
    </source>
</reference>
<comment type="catalytic activity">
    <reaction evidence="4 7">
        <text>O-phospho-L-seryl-[protein] + H2O = L-seryl-[protein] + phosphate</text>
        <dbReference type="Rhea" id="RHEA:20629"/>
        <dbReference type="Rhea" id="RHEA-COMP:9863"/>
        <dbReference type="Rhea" id="RHEA-COMP:11604"/>
        <dbReference type="ChEBI" id="CHEBI:15377"/>
        <dbReference type="ChEBI" id="CHEBI:29999"/>
        <dbReference type="ChEBI" id="CHEBI:43474"/>
        <dbReference type="ChEBI" id="CHEBI:83421"/>
        <dbReference type="EC" id="3.1.3.16"/>
    </reaction>
</comment>
<proteinExistence type="inferred from homology"/>
<dbReference type="PROSITE" id="PS50056">
    <property type="entry name" value="TYR_PHOSPHATASE_2"/>
    <property type="match status" value="1"/>
</dbReference>
<keyword evidence="10" id="KW-1185">Reference proteome</keyword>
<gene>
    <name evidence="11" type="primary">LOC112455946</name>
</gene>
<evidence type="ECO:0000256" key="2">
    <source>
        <dbReference type="ARBA" id="ARBA00022801"/>
    </source>
</evidence>
<dbReference type="Proteomes" id="UP000504618">
    <property type="component" value="Unplaced"/>
</dbReference>
<dbReference type="AlphaFoldDB" id="A0A6J1PX61"/>
<dbReference type="InterPro" id="IPR000387">
    <property type="entry name" value="Tyr_Pase_dom"/>
</dbReference>
<dbReference type="CDD" id="cd14515">
    <property type="entry name" value="DUSP3-like"/>
    <property type="match status" value="1"/>
</dbReference>
<evidence type="ECO:0000313" key="11">
    <source>
        <dbReference type="RefSeq" id="XP_024873943.1"/>
    </source>
</evidence>
<keyword evidence="3 7" id="KW-0904">Protein phosphatase</keyword>
<dbReference type="RefSeq" id="XP_024873943.1">
    <property type="nucleotide sequence ID" value="XM_025018175.1"/>
</dbReference>
<dbReference type="InterPro" id="IPR029021">
    <property type="entry name" value="Prot-tyrosine_phosphatase-like"/>
</dbReference>
<evidence type="ECO:0000313" key="10">
    <source>
        <dbReference type="Proteomes" id="UP000504618"/>
    </source>
</evidence>
<dbReference type="GO" id="GO:0004722">
    <property type="term" value="F:protein serine/threonine phosphatase activity"/>
    <property type="evidence" value="ECO:0007669"/>
    <property type="project" value="UniProtKB-EC"/>
</dbReference>
<dbReference type="PROSITE" id="PS00383">
    <property type="entry name" value="TYR_PHOSPHATASE_1"/>
    <property type="match status" value="1"/>
</dbReference>
<dbReference type="PROSITE" id="PS50054">
    <property type="entry name" value="TYR_PHOSPHATASE_DUAL"/>
    <property type="match status" value="1"/>
</dbReference>
<sequence>MNILGFQTLFDGETTEHQLTLIILATKALEFKPLPGFDPNVDSSQYYRAQQEIDCDEVYPGIYIGDGITAKNKKYLEMLGITHLLNTAEGKRFGFVNTDKIYYADTTIKYLGLPIKDLPTEDISKYFYTAANFINDAISTRGKAFVHCMQGVSRSATCVLAYLMIKKDMLAVDAMHLIRTNRDVRPNKGFLWQLAQLDNKLRRQRLISLTPLK</sequence>
<evidence type="ECO:0000256" key="1">
    <source>
        <dbReference type="ARBA" id="ARBA00008601"/>
    </source>
</evidence>
<dbReference type="Pfam" id="PF00782">
    <property type="entry name" value="DSPc"/>
    <property type="match status" value="1"/>
</dbReference>
<organism evidence="10 11">
    <name type="scientific">Temnothorax curvispinosus</name>
    <dbReference type="NCBI Taxonomy" id="300111"/>
    <lineage>
        <taxon>Eukaryota</taxon>
        <taxon>Metazoa</taxon>
        <taxon>Ecdysozoa</taxon>
        <taxon>Arthropoda</taxon>
        <taxon>Hexapoda</taxon>
        <taxon>Insecta</taxon>
        <taxon>Pterygota</taxon>
        <taxon>Neoptera</taxon>
        <taxon>Endopterygota</taxon>
        <taxon>Hymenoptera</taxon>
        <taxon>Apocrita</taxon>
        <taxon>Aculeata</taxon>
        <taxon>Formicoidea</taxon>
        <taxon>Formicidae</taxon>
        <taxon>Myrmicinae</taxon>
        <taxon>Temnothorax</taxon>
    </lineage>
</organism>
<dbReference type="EC" id="3.1.3.16" evidence="7"/>
<dbReference type="GO" id="GO:0008138">
    <property type="term" value="F:protein tyrosine/serine/threonine phosphatase activity"/>
    <property type="evidence" value="ECO:0007669"/>
    <property type="project" value="UniProtKB-UniRule"/>
</dbReference>
<dbReference type="InterPro" id="IPR020405">
    <property type="entry name" value="Atypical_DUSP_subfamA"/>
</dbReference>
<evidence type="ECO:0000259" key="8">
    <source>
        <dbReference type="PROSITE" id="PS50054"/>
    </source>
</evidence>
<comment type="catalytic activity">
    <reaction evidence="5 7">
        <text>O-phospho-L-threonyl-[protein] + H2O = L-threonyl-[protein] + phosphate</text>
        <dbReference type="Rhea" id="RHEA:47004"/>
        <dbReference type="Rhea" id="RHEA-COMP:11060"/>
        <dbReference type="Rhea" id="RHEA-COMP:11605"/>
        <dbReference type="ChEBI" id="CHEBI:15377"/>
        <dbReference type="ChEBI" id="CHEBI:30013"/>
        <dbReference type="ChEBI" id="CHEBI:43474"/>
        <dbReference type="ChEBI" id="CHEBI:61977"/>
        <dbReference type="EC" id="3.1.3.16"/>
    </reaction>
</comment>
<comment type="catalytic activity">
    <reaction evidence="7">
        <text>O-phospho-L-tyrosyl-[protein] + H2O = L-tyrosyl-[protein] + phosphate</text>
        <dbReference type="Rhea" id="RHEA:10684"/>
        <dbReference type="Rhea" id="RHEA-COMP:10136"/>
        <dbReference type="Rhea" id="RHEA-COMP:20101"/>
        <dbReference type="ChEBI" id="CHEBI:15377"/>
        <dbReference type="ChEBI" id="CHEBI:43474"/>
        <dbReference type="ChEBI" id="CHEBI:46858"/>
        <dbReference type="ChEBI" id="CHEBI:61978"/>
        <dbReference type="EC" id="3.1.3.48"/>
    </reaction>
</comment>
<evidence type="ECO:0000256" key="3">
    <source>
        <dbReference type="ARBA" id="ARBA00022912"/>
    </source>
</evidence>
<dbReference type="SMART" id="SM00195">
    <property type="entry name" value="DSPc"/>
    <property type="match status" value="1"/>
</dbReference>
<name>A0A6J1PX61_9HYME</name>
<dbReference type="InterPro" id="IPR000340">
    <property type="entry name" value="Dual-sp_phosphatase_cat-dom"/>
</dbReference>
<dbReference type="GO" id="GO:0005737">
    <property type="term" value="C:cytoplasm"/>
    <property type="evidence" value="ECO:0007669"/>
    <property type="project" value="TreeGrafter"/>
</dbReference>
<feature type="domain" description="Tyrosine specific protein phosphatases" evidence="9">
    <location>
        <begin position="125"/>
        <end position="182"/>
    </location>
</feature>
<dbReference type="GO" id="GO:0033549">
    <property type="term" value="F:MAP kinase phosphatase activity"/>
    <property type="evidence" value="ECO:0007669"/>
    <property type="project" value="TreeGrafter"/>
</dbReference>
<dbReference type="PRINTS" id="PR01908">
    <property type="entry name" value="ADSPHPHTASE"/>
</dbReference>
<evidence type="ECO:0000256" key="5">
    <source>
        <dbReference type="ARBA" id="ARBA00048336"/>
    </source>
</evidence>
<comment type="function">
    <text evidence="7">Dual specificity phosphatase able to dephosphorylate phosphotyrosine, phosphoserine and phosphothreonine residues, with a preference for phosphotyrosine as a substrate.</text>
</comment>
<dbReference type="OrthoDB" id="253091at2759"/>
<dbReference type="SUPFAM" id="SSF52799">
    <property type="entry name" value="(Phosphotyrosine protein) phosphatases II"/>
    <property type="match status" value="1"/>
</dbReference>
<dbReference type="GO" id="GO:0043409">
    <property type="term" value="P:negative regulation of MAPK cascade"/>
    <property type="evidence" value="ECO:0007669"/>
    <property type="project" value="TreeGrafter"/>
</dbReference>
<dbReference type="GeneID" id="112455946"/>
<comment type="similarity">
    <text evidence="1 7">Belongs to the protein-tyrosine phosphatase family. Non-receptor class dual specificity subfamily.</text>
</comment>
<dbReference type="PRINTS" id="PR01909">
    <property type="entry name" value="ADSPHPHTASEA"/>
</dbReference>
<dbReference type="PANTHER" id="PTHR45682:SF5">
    <property type="entry name" value="DUAL SPECIFICITY PROTEIN PHOSPHATASE"/>
    <property type="match status" value="1"/>
</dbReference>
<dbReference type="Gene3D" id="3.90.190.10">
    <property type="entry name" value="Protein tyrosine phosphatase superfamily"/>
    <property type="match status" value="1"/>
</dbReference>
<dbReference type="PANTHER" id="PTHR45682">
    <property type="entry name" value="AGAP008228-PA"/>
    <property type="match status" value="1"/>
</dbReference>
<feature type="domain" description="Tyrosine-protein phosphatase" evidence="8">
    <location>
        <begin position="54"/>
        <end position="203"/>
    </location>
</feature>
<accession>A0A6J1PX61</accession>
<evidence type="ECO:0000259" key="9">
    <source>
        <dbReference type="PROSITE" id="PS50056"/>
    </source>
</evidence>
<protein>
    <recommendedName>
        <fullName evidence="7">Dual specificity protein phosphatase</fullName>
        <ecNumber evidence="7">3.1.3.16</ecNumber>
        <ecNumber evidence="7">3.1.3.48</ecNumber>
    </recommendedName>
</protein>